<protein>
    <submittedName>
        <fullName evidence="1">Uncharacterized protein</fullName>
    </submittedName>
</protein>
<dbReference type="EMBL" id="VTOX01000008">
    <property type="protein sequence ID" value="NKE67862.1"/>
    <property type="molecule type" value="Genomic_DNA"/>
</dbReference>
<gene>
    <name evidence="1" type="ORF">RAMLITH_18740</name>
</gene>
<proteinExistence type="predicted"/>
<name>A0A7X6DIM9_9BURK</name>
<dbReference type="RefSeq" id="WP_168108998.1">
    <property type="nucleotide sequence ID" value="NZ_VTOX01000008.1"/>
</dbReference>
<reference evidence="1 2" key="1">
    <citation type="journal article" date="2020" name="Nature">
        <title>Bacterial chemolithoautotrophy via manganese oxidation.</title>
        <authorList>
            <person name="Yu H."/>
            <person name="Leadbetter J.R."/>
        </authorList>
    </citation>
    <scope>NUCLEOTIDE SEQUENCE [LARGE SCALE GENOMIC DNA]</scope>
    <source>
        <strain evidence="1 2">RBP-1</strain>
    </source>
</reference>
<evidence type="ECO:0000313" key="2">
    <source>
        <dbReference type="Proteomes" id="UP000521868"/>
    </source>
</evidence>
<dbReference type="AlphaFoldDB" id="A0A7X6DIM9"/>
<organism evidence="1 2">
    <name type="scientific">Ramlibacter lithotrophicus</name>
    <dbReference type="NCBI Taxonomy" id="2606681"/>
    <lineage>
        <taxon>Bacteria</taxon>
        <taxon>Pseudomonadati</taxon>
        <taxon>Pseudomonadota</taxon>
        <taxon>Betaproteobacteria</taxon>
        <taxon>Burkholderiales</taxon>
        <taxon>Comamonadaceae</taxon>
        <taxon>Ramlibacter</taxon>
    </lineage>
</organism>
<accession>A0A7X6DIM9</accession>
<keyword evidence="2" id="KW-1185">Reference proteome</keyword>
<evidence type="ECO:0000313" key="1">
    <source>
        <dbReference type="EMBL" id="NKE67862.1"/>
    </source>
</evidence>
<sequence>MSVALLVAAALVWLLGWRSSAGLGLAVAVVLTSPLVAVALAPLVASFLGASFRAVKEVACRDIQGNYFAYKGHRVRIQEDLSGTRWVRLRDIRDLVPDFPREQVLVRIAPDAIARPEGERELYFQASSLDGYLARSRSDATIRFRIWLQREVLAPAERASRRAATHAAVHEPAVLPAAPTAAARERSGCP</sequence>
<dbReference type="Proteomes" id="UP000521868">
    <property type="component" value="Unassembled WGS sequence"/>
</dbReference>
<comment type="caution">
    <text evidence="1">The sequence shown here is derived from an EMBL/GenBank/DDBJ whole genome shotgun (WGS) entry which is preliminary data.</text>
</comment>